<evidence type="ECO:0000259" key="1">
    <source>
        <dbReference type="Pfam" id="PF13338"/>
    </source>
</evidence>
<sequence>MQPVRARLYEIFEQENGITHTKTLKQAGISQYYIKQFEESGLIERIKRGIYRYLGEEIPIVDELVEVMSIVPKGVICLLSAASFHELSTINPYTYHVAIERNQMKPVLPDYPPITIYYFKASFYEEGVDEVIINNSKVNVYNMEKTICDLVRYRKKIGNDIMLECIKNYMARSDRNINKLMQCAEKLKVQKLVKQYIEVLV</sequence>
<protein>
    <submittedName>
        <fullName evidence="2">Putative AbiEi antitoxin of type IV toxin-antitoxin system</fullName>
    </submittedName>
</protein>
<evidence type="ECO:0000313" key="2">
    <source>
        <dbReference type="EMBL" id="SOC21977.1"/>
    </source>
</evidence>
<dbReference type="Proteomes" id="UP000219636">
    <property type="component" value="Unassembled WGS sequence"/>
</dbReference>
<feature type="domain" description="AbiEi antitoxin N-terminal" evidence="1">
    <location>
        <begin position="7"/>
        <end position="53"/>
    </location>
</feature>
<gene>
    <name evidence="2" type="ORF">SAMN05880501_113101</name>
</gene>
<dbReference type="InterPro" id="IPR025159">
    <property type="entry name" value="AbiEi_N"/>
</dbReference>
<dbReference type="RefSeq" id="WP_097074718.1">
    <property type="nucleotide sequence ID" value="NZ_OBMQ01000013.1"/>
</dbReference>
<accession>A0A285TIQ6</accession>
<dbReference type="Pfam" id="PF13338">
    <property type="entry name" value="AbiEi_4"/>
    <property type="match status" value="1"/>
</dbReference>
<keyword evidence="3" id="KW-1185">Reference proteome</keyword>
<dbReference type="OrthoDB" id="9801429at2"/>
<reference evidence="3" key="1">
    <citation type="submission" date="2017-08" db="EMBL/GenBank/DDBJ databases">
        <authorList>
            <person name="Varghese N."/>
            <person name="Submissions S."/>
        </authorList>
    </citation>
    <scope>NUCLEOTIDE SEQUENCE [LARGE SCALE GENOMIC DNA]</scope>
    <source>
        <strain evidence="3">JC22</strain>
    </source>
</reference>
<dbReference type="EMBL" id="OBMQ01000013">
    <property type="protein sequence ID" value="SOC21977.1"/>
    <property type="molecule type" value="Genomic_DNA"/>
</dbReference>
<proteinExistence type="predicted"/>
<name>A0A285TIQ6_9BACL</name>
<dbReference type="AlphaFoldDB" id="A0A285TIQ6"/>
<evidence type="ECO:0000313" key="3">
    <source>
        <dbReference type="Proteomes" id="UP000219636"/>
    </source>
</evidence>
<organism evidence="2 3">
    <name type="scientific">Ureibacillus xyleni</name>
    <dbReference type="NCBI Taxonomy" id="614648"/>
    <lineage>
        <taxon>Bacteria</taxon>
        <taxon>Bacillati</taxon>
        <taxon>Bacillota</taxon>
        <taxon>Bacilli</taxon>
        <taxon>Bacillales</taxon>
        <taxon>Caryophanaceae</taxon>
        <taxon>Ureibacillus</taxon>
    </lineage>
</organism>